<name>A0A9W8XC30_9PLEO</name>
<dbReference type="PANTHER" id="PTHR48022:SF5">
    <property type="entry name" value="ALPHA-GLUCOSIDES PERMEASE MPH2-RELATED"/>
    <property type="match status" value="1"/>
</dbReference>
<dbReference type="GeneID" id="80913926"/>
<dbReference type="EMBL" id="JAPEUX010000008">
    <property type="protein sequence ID" value="KAJ4346467.1"/>
    <property type="molecule type" value="Genomic_DNA"/>
</dbReference>
<evidence type="ECO:0000313" key="9">
    <source>
        <dbReference type="EMBL" id="KAJ4346467.1"/>
    </source>
</evidence>
<gene>
    <name evidence="9" type="ORF">N0V89_010396</name>
</gene>
<dbReference type="Pfam" id="PF00083">
    <property type="entry name" value="Sugar_tr"/>
    <property type="match status" value="1"/>
</dbReference>
<dbReference type="OrthoDB" id="6612291at2759"/>
<dbReference type="InterPro" id="IPR005829">
    <property type="entry name" value="Sugar_transporter_CS"/>
</dbReference>
<comment type="subcellular location">
    <subcellularLocation>
        <location evidence="1">Membrane</location>
        <topology evidence="1">Multi-pass membrane protein</topology>
    </subcellularLocation>
</comment>
<evidence type="ECO:0000256" key="3">
    <source>
        <dbReference type="ARBA" id="ARBA00022692"/>
    </source>
</evidence>
<comment type="similarity">
    <text evidence="2">Belongs to the major facilitator superfamily. Sugar transporter (TC 2.A.1.1) family.</text>
</comment>
<accession>A0A9W8XC30</accession>
<dbReference type="Proteomes" id="UP001140513">
    <property type="component" value="Unassembled WGS sequence"/>
</dbReference>
<dbReference type="PANTHER" id="PTHR48022">
    <property type="entry name" value="PLASTIDIC GLUCOSE TRANSPORTER 4"/>
    <property type="match status" value="1"/>
</dbReference>
<evidence type="ECO:0000259" key="8">
    <source>
        <dbReference type="PROSITE" id="PS50850"/>
    </source>
</evidence>
<protein>
    <recommendedName>
        <fullName evidence="8">Major facilitator superfamily (MFS) profile domain-containing protein</fullName>
    </recommendedName>
</protein>
<dbReference type="AlphaFoldDB" id="A0A9W8XC30"/>
<keyword evidence="10" id="KW-1185">Reference proteome</keyword>
<feature type="compositionally biased region" description="Basic and acidic residues" evidence="6">
    <location>
        <begin position="9"/>
        <end position="21"/>
    </location>
</feature>
<keyword evidence="5 7" id="KW-0472">Membrane</keyword>
<sequence length="420" mass="46997">MAVTSPSEHQNDAIAKEQSQHVEEVVEPKTHEHYAHVDETIARRVAANVDDFMTLVAEADAANQREREMSLKTAFRVYPKAIAWSIWDHVSRTLDNVRVHLTTIATDAAYPAFMNRFGILAKDGTHQIPPDWQNGISGARNAGEIIGLQFAGILSDRFGYRWTLILGLIVLTGLIFIPFYAHTLTTFLVGNLLMGIPWGVFQTMTTAYAAEVCPVPLRHYLTCFVNLCWIIGQFIKAGVLVGFVDRTDEWGYKIPFAIQWVWPIPIAIGIYLAPESPWWYIRAGKKAEAEVSLKRLARSSGFSQRDADAAMALMLYTDEMEKQVQSGTRYRDCFKGVNLRRTEIVCMTWLAQTMSGTALGGLSAFFYEQAGISDRDAFKLSWGQSALGAVGTIASWFVLNKIGRKTLMFSGMCVIFVLLM</sequence>
<feature type="domain" description="Major facilitator superfamily (MFS) profile" evidence="8">
    <location>
        <begin position="81"/>
        <end position="420"/>
    </location>
</feature>
<feature type="transmembrane region" description="Helical" evidence="7">
    <location>
        <begin position="379"/>
        <end position="399"/>
    </location>
</feature>
<dbReference type="InterPro" id="IPR020846">
    <property type="entry name" value="MFS_dom"/>
</dbReference>
<dbReference type="GO" id="GO:0005351">
    <property type="term" value="F:carbohydrate:proton symporter activity"/>
    <property type="evidence" value="ECO:0007669"/>
    <property type="project" value="TreeGrafter"/>
</dbReference>
<dbReference type="PROSITE" id="PS50850">
    <property type="entry name" value="MFS"/>
    <property type="match status" value="1"/>
</dbReference>
<reference evidence="9" key="1">
    <citation type="submission" date="2022-10" db="EMBL/GenBank/DDBJ databases">
        <title>Tapping the CABI collections for fungal endophytes: first genome assemblies for Collariella, Neodidymelliopsis, Ascochyta clinopodiicola, Didymella pomorum, Didymosphaeria variabile, Neocosmospora piperis and Neocucurbitaria cava.</title>
        <authorList>
            <person name="Hill R."/>
        </authorList>
    </citation>
    <scope>NUCLEOTIDE SEQUENCE</scope>
    <source>
        <strain evidence="9">IMI 356815</strain>
    </source>
</reference>
<evidence type="ECO:0000256" key="1">
    <source>
        <dbReference type="ARBA" id="ARBA00004141"/>
    </source>
</evidence>
<feature type="transmembrane region" description="Helical" evidence="7">
    <location>
        <begin position="344"/>
        <end position="367"/>
    </location>
</feature>
<organism evidence="9 10">
    <name type="scientific">Didymosphaeria variabile</name>
    <dbReference type="NCBI Taxonomy" id="1932322"/>
    <lineage>
        <taxon>Eukaryota</taxon>
        <taxon>Fungi</taxon>
        <taxon>Dikarya</taxon>
        <taxon>Ascomycota</taxon>
        <taxon>Pezizomycotina</taxon>
        <taxon>Dothideomycetes</taxon>
        <taxon>Pleosporomycetidae</taxon>
        <taxon>Pleosporales</taxon>
        <taxon>Massarineae</taxon>
        <taxon>Didymosphaeriaceae</taxon>
        <taxon>Didymosphaeria</taxon>
    </lineage>
</organism>
<evidence type="ECO:0000256" key="7">
    <source>
        <dbReference type="SAM" id="Phobius"/>
    </source>
</evidence>
<dbReference type="RefSeq" id="XP_056066267.1">
    <property type="nucleotide sequence ID" value="XM_056219140.1"/>
</dbReference>
<dbReference type="Gene3D" id="1.20.1250.20">
    <property type="entry name" value="MFS general substrate transporter like domains"/>
    <property type="match status" value="1"/>
</dbReference>
<evidence type="ECO:0000256" key="2">
    <source>
        <dbReference type="ARBA" id="ARBA00010992"/>
    </source>
</evidence>
<dbReference type="GO" id="GO:0016020">
    <property type="term" value="C:membrane"/>
    <property type="evidence" value="ECO:0007669"/>
    <property type="project" value="UniProtKB-SubCell"/>
</dbReference>
<evidence type="ECO:0000256" key="6">
    <source>
        <dbReference type="SAM" id="MobiDB-lite"/>
    </source>
</evidence>
<dbReference type="InterPro" id="IPR005828">
    <property type="entry name" value="MFS_sugar_transport-like"/>
</dbReference>
<dbReference type="SUPFAM" id="SSF103473">
    <property type="entry name" value="MFS general substrate transporter"/>
    <property type="match status" value="1"/>
</dbReference>
<keyword evidence="4 7" id="KW-1133">Transmembrane helix</keyword>
<feature type="transmembrane region" description="Helical" evidence="7">
    <location>
        <begin position="221"/>
        <end position="244"/>
    </location>
</feature>
<keyword evidence="3 7" id="KW-0812">Transmembrane</keyword>
<dbReference type="InterPro" id="IPR050360">
    <property type="entry name" value="MFS_Sugar_Transporters"/>
</dbReference>
<feature type="transmembrane region" description="Helical" evidence="7">
    <location>
        <begin position="187"/>
        <end position="209"/>
    </location>
</feature>
<evidence type="ECO:0000256" key="5">
    <source>
        <dbReference type="ARBA" id="ARBA00023136"/>
    </source>
</evidence>
<evidence type="ECO:0000313" key="10">
    <source>
        <dbReference type="Proteomes" id="UP001140513"/>
    </source>
</evidence>
<evidence type="ECO:0000256" key="4">
    <source>
        <dbReference type="ARBA" id="ARBA00022989"/>
    </source>
</evidence>
<feature type="transmembrane region" description="Helical" evidence="7">
    <location>
        <begin position="256"/>
        <end position="273"/>
    </location>
</feature>
<feature type="region of interest" description="Disordered" evidence="6">
    <location>
        <begin position="1"/>
        <end position="21"/>
    </location>
</feature>
<feature type="transmembrane region" description="Helical" evidence="7">
    <location>
        <begin position="162"/>
        <end position="181"/>
    </location>
</feature>
<comment type="caution">
    <text evidence="9">The sequence shown here is derived from an EMBL/GenBank/DDBJ whole genome shotgun (WGS) entry which is preliminary data.</text>
</comment>
<dbReference type="InterPro" id="IPR036259">
    <property type="entry name" value="MFS_trans_sf"/>
</dbReference>
<proteinExistence type="inferred from homology"/>
<dbReference type="PROSITE" id="PS00217">
    <property type="entry name" value="SUGAR_TRANSPORT_2"/>
    <property type="match status" value="1"/>
</dbReference>